<dbReference type="OrthoDB" id="69269at2759"/>
<feature type="region of interest" description="Disordered" evidence="1">
    <location>
        <begin position="323"/>
        <end position="357"/>
    </location>
</feature>
<dbReference type="InterPro" id="IPR058055">
    <property type="entry name" value="PA-PLA1"/>
</dbReference>
<accession>A0A427YWH6</accession>
<dbReference type="GO" id="GO:0004620">
    <property type="term" value="F:phospholipase activity"/>
    <property type="evidence" value="ECO:0007669"/>
    <property type="project" value="TreeGrafter"/>
</dbReference>
<feature type="compositionally biased region" description="Basic and acidic residues" evidence="1">
    <location>
        <begin position="72"/>
        <end position="93"/>
    </location>
</feature>
<feature type="region of interest" description="Disordered" evidence="1">
    <location>
        <begin position="68"/>
        <end position="158"/>
    </location>
</feature>
<dbReference type="EMBL" id="RSCD01000001">
    <property type="protein sequence ID" value="RSH95396.1"/>
    <property type="molecule type" value="Genomic_DNA"/>
</dbReference>
<feature type="region of interest" description="Disordered" evidence="1">
    <location>
        <begin position="371"/>
        <end position="399"/>
    </location>
</feature>
<feature type="domain" description="DDHD" evidence="2">
    <location>
        <begin position="509"/>
        <end position="711"/>
    </location>
</feature>
<keyword evidence="4" id="KW-1185">Reference proteome</keyword>
<feature type="compositionally biased region" description="Basic and acidic residues" evidence="1">
    <location>
        <begin position="323"/>
        <end position="332"/>
    </location>
</feature>
<feature type="compositionally biased region" description="Basic and acidic residues" evidence="1">
    <location>
        <begin position="102"/>
        <end position="117"/>
    </location>
</feature>
<dbReference type="STRING" id="1890683.A0A427YWH6"/>
<feature type="region of interest" description="Disordered" evidence="1">
    <location>
        <begin position="1"/>
        <end position="40"/>
    </location>
</feature>
<proteinExistence type="predicted"/>
<protein>
    <recommendedName>
        <fullName evidence="2">DDHD domain-containing protein</fullName>
    </recommendedName>
</protein>
<comment type="caution">
    <text evidence="3">The sequence shown here is derived from an EMBL/GenBank/DDBJ whole genome shotgun (WGS) entry which is preliminary data.</text>
</comment>
<dbReference type="InterPro" id="IPR029058">
    <property type="entry name" value="AB_hydrolase_fold"/>
</dbReference>
<organism evidence="3 4">
    <name type="scientific">Saitozyma podzolica</name>
    <dbReference type="NCBI Taxonomy" id="1890683"/>
    <lineage>
        <taxon>Eukaryota</taxon>
        <taxon>Fungi</taxon>
        <taxon>Dikarya</taxon>
        <taxon>Basidiomycota</taxon>
        <taxon>Agaricomycotina</taxon>
        <taxon>Tremellomycetes</taxon>
        <taxon>Tremellales</taxon>
        <taxon>Trimorphomycetaceae</taxon>
        <taxon>Saitozyma</taxon>
    </lineage>
</organism>
<dbReference type="InterPro" id="IPR004177">
    <property type="entry name" value="DDHD_dom"/>
</dbReference>
<dbReference type="PROSITE" id="PS51043">
    <property type="entry name" value="DDHD"/>
    <property type="match status" value="1"/>
</dbReference>
<dbReference type="SUPFAM" id="SSF53474">
    <property type="entry name" value="alpha/beta-Hydrolases"/>
    <property type="match status" value="1"/>
</dbReference>
<evidence type="ECO:0000256" key="1">
    <source>
        <dbReference type="SAM" id="MobiDB-lite"/>
    </source>
</evidence>
<feature type="compositionally biased region" description="Basic and acidic residues" evidence="1">
    <location>
        <begin position="125"/>
        <end position="142"/>
    </location>
</feature>
<dbReference type="GO" id="GO:0005737">
    <property type="term" value="C:cytoplasm"/>
    <property type="evidence" value="ECO:0007669"/>
    <property type="project" value="TreeGrafter"/>
</dbReference>
<gene>
    <name evidence="3" type="ORF">EHS25_000483</name>
</gene>
<feature type="compositionally biased region" description="Low complexity" evidence="1">
    <location>
        <begin position="8"/>
        <end position="24"/>
    </location>
</feature>
<dbReference type="SMART" id="SM01127">
    <property type="entry name" value="DDHD"/>
    <property type="match status" value="1"/>
</dbReference>
<reference evidence="3 4" key="1">
    <citation type="submission" date="2018-11" db="EMBL/GenBank/DDBJ databases">
        <title>Genome sequence of Saitozyma podzolica DSM 27192.</title>
        <authorList>
            <person name="Aliyu H."/>
            <person name="Gorte O."/>
            <person name="Ochsenreither K."/>
        </authorList>
    </citation>
    <scope>NUCLEOTIDE SEQUENCE [LARGE SCALE GENOMIC DNA]</scope>
    <source>
        <strain evidence="3 4">DSM 27192</strain>
    </source>
</reference>
<dbReference type="Pfam" id="PF02862">
    <property type="entry name" value="DDHD"/>
    <property type="match status" value="2"/>
</dbReference>
<sequence length="734" mass="79990">MSVPPPTAAAKPTSTSHDSSDMPPSSSPSSPPLLPTPPLDARWVHAGAQHLDLLPSPITSVSTTYKAFSQEESDKIEDRWDSMSRDDRARVVKDWGAGEGEGAPKDRKNGGPSDRRSSINSTKSNGERHPVDAIPTEEDRPGTEVIQSGEEQTRDSGSEYRDIVARAQREHEDLELVSGVPVSQPPPRLLGAHGGESVGSPRHLVCDGRDKALLVGARRGAREGISVSSKRLSASDVIGRSNHGRHELSTAISLGPAAEEKLKYALPARFGQGLGIIFEDGDKGRLISSGALTYISRAFWSSVRAKPSGTYVYRGFAAARAASGKEKDDATGKRSSSGSRKEKDKRDSKQTTEQVLEGVTKGVEGIVGAARQEMPTGLRDRNAAEEENAPVTAEDREHDMDNRFTINDITINKSIPYVRELTNSVLLDIPLFMSHHRQKMIEAVCIQANKLYRLWLARNPDFEKHGRVHIIGHSLGSALAAHILSNQPTKMPSLSQLPKQVINQTRDKFLFNTSNLFLCGSPLGIFLHLDQAQLMPRKGRERTMYSPQDEALDRAGKFGCLSIDSLYNVFYYTDPIAYQLNAAVDAKIAAQRSPLAITSVTAPFYATVTEGFSTITKYLPTYLGGVATEKKPVRPGAIRLPSGIEMSGPSGEERLEGSRGERRFSALNPHGNVDFYLPSAGVSEYLDMITAHASYWSDPSFAAFLLAETFSTRLDLMRTGMGLAEQIMPEGTTL</sequence>
<dbReference type="PANTHER" id="PTHR23509:SF6">
    <property type="entry name" value="PHOSPHOLIPASE C1020.13C-RELATED"/>
    <property type="match status" value="1"/>
</dbReference>
<name>A0A427YWH6_9TREE</name>
<feature type="compositionally biased region" description="Basic and acidic residues" evidence="1">
    <location>
        <begin position="339"/>
        <end position="350"/>
    </location>
</feature>
<dbReference type="PANTHER" id="PTHR23509">
    <property type="entry name" value="PA-PL1 PHOSPHOLIPASE FAMILY"/>
    <property type="match status" value="1"/>
</dbReference>
<evidence type="ECO:0000313" key="4">
    <source>
        <dbReference type="Proteomes" id="UP000279259"/>
    </source>
</evidence>
<evidence type="ECO:0000259" key="2">
    <source>
        <dbReference type="PROSITE" id="PS51043"/>
    </source>
</evidence>
<feature type="compositionally biased region" description="Pro residues" evidence="1">
    <location>
        <begin position="25"/>
        <end position="38"/>
    </location>
</feature>
<dbReference type="Proteomes" id="UP000279259">
    <property type="component" value="Unassembled WGS sequence"/>
</dbReference>
<dbReference type="GO" id="GO:0046872">
    <property type="term" value="F:metal ion binding"/>
    <property type="evidence" value="ECO:0007669"/>
    <property type="project" value="InterPro"/>
</dbReference>
<evidence type="ECO:0000313" key="3">
    <source>
        <dbReference type="EMBL" id="RSH95396.1"/>
    </source>
</evidence>
<dbReference type="AlphaFoldDB" id="A0A427YWH6"/>